<proteinExistence type="predicted"/>
<accession>C7BEK0</accession>
<name>C7BEK0_NEGSO</name>
<keyword evidence="1" id="KW-0150">Chloroplast</keyword>
<keyword evidence="1" id="KW-0934">Plastid</keyword>
<evidence type="ECO:0000313" key="1">
    <source>
        <dbReference type="EMBL" id="ACQ90824.1"/>
    </source>
</evidence>
<gene>
    <name evidence="1" type="primary">orf292</name>
</gene>
<protein>
    <submittedName>
        <fullName evidence="1">Uncharacterized protein orf292</fullName>
    </submittedName>
</protein>
<dbReference type="EMBL" id="FJ968739">
    <property type="protein sequence ID" value="ACQ90824.1"/>
    <property type="molecule type" value="Genomic_DNA"/>
</dbReference>
<sequence length="292" mass="32844">MADRYGDWTVQYPVDAVLEIKGVYQVPSDKKMESFLVGYSNPKRPKKGFSATKRKCEITLYYKVKKWLNQVNVVDLGYCLKYVILTSGFLNLQAPNIYWTEFRIRNISSTSSKNELIIIPLKNCVGVAKGVAKPNRAFVFEIFEKNAKTSRKVSLRGVSEDFSLYGAQTNSSEVTELVENAEAIFIKEQELFFYKLPIADDKTVKASVKDEDTESTGQNPVGCEIPRNPDVSKLNPLGICLVPGRIINKKKAIGISALARPMSCFGRGIVDLPENVRRNQYIQTSRTFTGRS</sequence>
<reference evidence="1" key="1">
    <citation type="journal article" date="2009" name="Mol. Biol. Evol.">
        <title>The chloroplast genomes of the green algae Pedinomonas minor, Parachlorella kessleri, and Oocystis solitaria reveal a shared ancestry between the Pedinomonadales and Chlorellales.</title>
        <authorList>
            <person name="Turmel M."/>
            <person name="Otis C."/>
            <person name="Lemieux C."/>
        </authorList>
    </citation>
    <scope>NUCLEOTIDE SEQUENCE</scope>
</reference>
<geneLocation type="chloroplast" evidence="1"/>
<dbReference type="AlphaFoldDB" id="C7BEK0"/>
<organism evidence="1">
    <name type="scientific">Neglectella solitaria</name>
    <name type="common">Green alga</name>
    <name type="synonym">Oocystis solitaria</name>
    <dbReference type="NCBI Taxonomy" id="120749"/>
    <lineage>
        <taxon>Eukaryota</taxon>
        <taxon>Viridiplantae</taxon>
        <taxon>Chlorophyta</taxon>
        <taxon>core chlorophytes</taxon>
        <taxon>Trebouxiophyceae</taxon>
        <taxon>Chlorellales</taxon>
        <taxon>Oocystaceae</taxon>
        <taxon>Eremosphaeroideae</taxon>
        <taxon>Neglectella</taxon>
    </lineage>
</organism>